<proteinExistence type="predicted"/>
<dbReference type="GO" id="GO:0008270">
    <property type="term" value="F:zinc ion binding"/>
    <property type="evidence" value="ECO:0007669"/>
    <property type="project" value="TreeGrafter"/>
</dbReference>
<sequence length="175" mass="19656">MSGQVVQMCQRCQTKPAQVHFSKVVNGEKSERFLCEDCAREEGAFHFVLGPQFTVQHVLGGLIGQAGLPANRSQLEGPTCPQCGYTFREFADSGRLGCDHCYATFQNELSPLILRLHGRVQHRGKFPARGAQQLQAKRELEQLREAMNEAIKREAFEEAAQIRDKIKTLEGRQTP</sequence>
<organism evidence="3 4">
    <name type="scientific">Sulfobacillus acidophilus</name>
    <dbReference type="NCBI Taxonomy" id="53633"/>
    <lineage>
        <taxon>Bacteria</taxon>
        <taxon>Bacillati</taxon>
        <taxon>Bacillota</taxon>
        <taxon>Clostridia</taxon>
        <taxon>Eubacteriales</taxon>
        <taxon>Clostridiales Family XVII. Incertae Sedis</taxon>
        <taxon>Sulfobacillus</taxon>
    </lineage>
</organism>
<dbReference type="Gene3D" id="4.10.860.10">
    <property type="entry name" value="UVR domain"/>
    <property type="match status" value="1"/>
</dbReference>
<evidence type="ECO:0000313" key="4">
    <source>
        <dbReference type="Proteomes" id="UP000241848"/>
    </source>
</evidence>
<evidence type="ECO:0000313" key="3">
    <source>
        <dbReference type="EMBL" id="PSR22042.1"/>
    </source>
</evidence>
<accession>A0A2T2WIG7</accession>
<dbReference type="PIRSF" id="PIRSF015034">
    <property type="entry name" value="YacH"/>
    <property type="match status" value="1"/>
</dbReference>
<dbReference type="PROSITE" id="PS50151">
    <property type="entry name" value="UVR"/>
    <property type="match status" value="1"/>
</dbReference>
<dbReference type="GO" id="GO:0050897">
    <property type="term" value="F:cobalt ion binding"/>
    <property type="evidence" value="ECO:0007669"/>
    <property type="project" value="TreeGrafter"/>
</dbReference>
<name>A0A2T2WIG7_9FIRM</name>
<dbReference type="InterPro" id="IPR025542">
    <property type="entry name" value="YacH"/>
</dbReference>
<dbReference type="InterPro" id="IPR001943">
    <property type="entry name" value="UVR_dom"/>
</dbReference>
<dbReference type="SUPFAM" id="SSF46600">
    <property type="entry name" value="C-terminal UvrC-binding domain of UvrB"/>
    <property type="match status" value="1"/>
</dbReference>
<protein>
    <submittedName>
        <fullName evidence="3">Excinuclease ABC subunit B</fullName>
    </submittedName>
</protein>
<evidence type="ECO:0000256" key="1">
    <source>
        <dbReference type="SAM" id="Coils"/>
    </source>
</evidence>
<reference evidence="3 4" key="1">
    <citation type="journal article" date="2014" name="BMC Genomics">
        <title>Comparison of environmental and isolate Sulfobacillus genomes reveals diverse carbon, sulfur, nitrogen, and hydrogen metabolisms.</title>
        <authorList>
            <person name="Justice N.B."/>
            <person name="Norman A."/>
            <person name="Brown C.T."/>
            <person name="Singh A."/>
            <person name="Thomas B.C."/>
            <person name="Banfield J.F."/>
        </authorList>
    </citation>
    <scope>NUCLEOTIDE SEQUENCE [LARGE SCALE GENOMIC DNA]</scope>
    <source>
        <strain evidence="3">AMDSBA3</strain>
    </source>
</reference>
<dbReference type="EMBL" id="PXYV01000023">
    <property type="protein sequence ID" value="PSR22042.1"/>
    <property type="molecule type" value="Genomic_DNA"/>
</dbReference>
<evidence type="ECO:0000259" key="2">
    <source>
        <dbReference type="PROSITE" id="PS50151"/>
    </source>
</evidence>
<dbReference type="Pfam" id="PF02151">
    <property type="entry name" value="UVR"/>
    <property type="match status" value="1"/>
</dbReference>
<feature type="domain" description="UVR" evidence="2">
    <location>
        <begin position="137"/>
        <end position="172"/>
    </location>
</feature>
<dbReference type="GO" id="GO:1990169">
    <property type="term" value="P:stress response to copper ion"/>
    <property type="evidence" value="ECO:0007669"/>
    <property type="project" value="TreeGrafter"/>
</dbReference>
<dbReference type="Proteomes" id="UP000241848">
    <property type="component" value="Unassembled WGS sequence"/>
</dbReference>
<dbReference type="PANTHER" id="PTHR38430">
    <property type="entry name" value="PROTEIN-ARGININE KINASE ACTIVATOR PROTEIN"/>
    <property type="match status" value="1"/>
</dbReference>
<dbReference type="GO" id="GO:0046870">
    <property type="term" value="F:cadmium ion binding"/>
    <property type="evidence" value="ECO:0007669"/>
    <property type="project" value="TreeGrafter"/>
</dbReference>
<gene>
    <name evidence="3" type="ORF">C7B45_08560</name>
</gene>
<keyword evidence="1" id="KW-0175">Coiled coil</keyword>
<feature type="coiled-coil region" evidence="1">
    <location>
        <begin position="133"/>
        <end position="172"/>
    </location>
</feature>
<dbReference type="InterPro" id="IPR036876">
    <property type="entry name" value="UVR_dom_sf"/>
</dbReference>
<dbReference type="PANTHER" id="PTHR38430:SF1">
    <property type="entry name" value="PROTEIN-ARGININE KINASE ACTIVATOR PROTEIN"/>
    <property type="match status" value="1"/>
</dbReference>
<dbReference type="GO" id="GO:0005507">
    <property type="term" value="F:copper ion binding"/>
    <property type="evidence" value="ECO:0007669"/>
    <property type="project" value="TreeGrafter"/>
</dbReference>
<dbReference type="AlphaFoldDB" id="A0A2T2WIG7"/>
<dbReference type="GO" id="GO:1990170">
    <property type="term" value="P:stress response to cadmium ion"/>
    <property type="evidence" value="ECO:0007669"/>
    <property type="project" value="TreeGrafter"/>
</dbReference>
<comment type="caution">
    <text evidence="3">The sequence shown here is derived from an EMBL/GenBank/DDBJ whole genome shotgun (WGS) entry which is preliminary data.</text>
</comment>